<dbReference type="GO" id="GO:0006950">
    <property type="term" value="P:response to stress"/>
    <property type="evidence" value="ECO:0007669"/>
    <property type="project" value="TreeGrafter"/>
</dbReference>
<dbReference type="GO" id="GO:0003700">
    <property type="term" value="F:DNA-binding transcription factor activity"/>
    <property type="evidence" value="ECO:0007669"/>
    <property type="project" value="InterPro"/>
</dbReference>
<dbReference type="PANTHER" id="PTHR33164:SF57">
    <property type="entry name" value="MARR-FAMILY TRANSCRIPTIONAL REGULATOR"/>
    <property type="match status" value="1"/>
</dbReference>
<evidence type="ECO:0000259" key="1">
    <source>
        <dbReference type="PROSITE" id="PS50995"/>
    </source>
</evidence>
<sequence>MADCNTIEDSKRITCKLVYLLKRSIDDWSMKKLCRMNNPDFNNAHIPFFMSIGTTGITNNALAAKMSVSKQAASKIVKELEATNMVRSEKSADDARASMLYLTPDGEKFYQHLKNQVENLENEYKKVVGVKNYEAAIDVMLKLVKFHEEYNCTGEPVV</sequence>
<dbReference type="InterPro" id="IPR039422">
    <property type="entry name" value="MarR/SlyA-like"/>
</dbReference>
<proteinExistence type="predicted"/>
<keyword evidence="3" id="KW-1185">Reference proteome</keyword>
<evidence type="ECO:0000313" key="3">
    <source>
        <dbReference type="Proteomes" id="UP000286701"/>
    </source>
</evidence>
<dbReference type="Proteomes" id="UP000286701">
    <property type="component" value="Unassembled WGS sequence"/>
</dbReference>
<protein>
    <submittedName>
        <fullName evidence="2">MarR family transcriptional regulator</fullName>
    </submittedName>
</protein>
<dbReference type="InterPro" id="IPR036390">
    <property type="entry name" value="WH_DNA-bd_sf"/>
</dbReference>
<comment type="caution">
    <text evidence="2">The sequence shown here is derived from an EMBL/GenBank/DDBJ whole genome shotgun (WGS) entry which is preliminary data.</text>
</comment>
<dbReference type="SMART" id="SM00347">
    <property type="entry name" value="HTH_MARR"/>
    <property type="match status" value="1"/>
</dbReference>
<name>A0A3S3UMM8_9SPHI</name>
<dbReference type="Gene3D" id="1.10.10.10">
    <property type="entry name" value="Winged helix-like DNA-binding domain superfamily/Winged helix DNA-binding domain"/>
    <property type="match status" value="1"/>
</dbReference>
<gene>
    <name evidence="2" type="ORF">EPL05_14495</name>
</gene>
<dbReference type="RefSeq" id="WP_128534702.1">
    <property type="nucleotide sequence ID" value="NZ_SBIW01000007.1"/>
</dbReference>
<dbReference type="AlphaFoldDB" id="A0A3S3UMM8"/>
<evidence type="ECO:0000313" key="2">
    <source>
        <dbReference type="EMBL" id="RWY49972.1"/>
    </source>
</evidence>
<dbReference type="SUPFAM" id="SSF46785">
    <property type="entry name" value="Winged helix' DNA-binding domain"/>
    <property type="match status" value="1"/>
</dbReference>
<reference evidence="2 3" key="1">
    <citation type="submission" date="2019-01" db="EMBL/GenBank/DDBJ databases">
        <title>Mucilaginibacter antarcticum sp. nov., isolated from antarctic soil.</title>
        <authorList>
            <person name="Yan Y.-Q."/>
            <person name="Du Z.-J."/>
        </authorList>
    </citation>
    <scope>NUCLEOTIDE SEQUENCE [LARGE SCALE GENOMIC DNA]</scope>
    <source>
        <strain evidence="2 3">F01003</strain>
    </source>
</reference>
<dbReference type="PROSITE" id="PS50995">
    <property type="entry name" value="HTH_MARR_2"/>
    <property type="match status" value="1"/>
</dbReference>
<organism evidence="2 3">
    <name type="scientific">Mucilaginibacter gilvus</name>
    <dbReference type="NCBI Taxonomy" id="2305909"/>
    <lineage>
        <taxon>Bacteria</taxon>
        <taxon>Pseudomonadati</taxon>
        <taxon>Bacteroidota</taxon>
        <taxon>Sphingobacteriia</taxon>
        <taxon>Sphingobacteriales</taxon>
        <taxon>Sphingobacteriaceae</taxon>
        <taxon>Mucilaginibacter</taxon>
    </lineage>
</organism>
<dbReference type="OrthoDB" id="793057at2"/>
<dbReference type="PANTHER" id="PTHR33164">
    <property type="entry name" value="TRANSCRIPTIONAL REGULATOR, MARR FAMILY"/>
    <property type="match status" value="1"/>
</dbReference>
<dbReference type="Pfam" id="PF12802">
    <property type="entry name" value="MarR_2"/>
    <property type="match status" value="1"/>
</dbReference>
<feature type="domain" description="HTH marR-type" evidence="1">
    <location>
        <begin position="14"/>
        <end position="145"/>
    </location>
</feature>
<accession>A0A3S3UMM8</accession>
<dbReference type="InterPro" id="IPR000835">
    <property type="entry name" value="HTH_MarR-typ"/>
</dbReference>
<dbReference type="InterPro" id="IPR036388">
    <property type="entry name" value="WH-like_DNA-bd_sf"/>
</dbReference>
<dbReference type="EMBL" id="SBIW01000007">
    <property type="protein sequence ID" value="RWY49972.1"/>
    <property type="molecule type" value="Genomic_DNA"/>
</dbReference>